<dbReference type="GO" id="GO:0016020">
    <property type="term" value="C:membrane"/>
    <property type="evidence" value="ECO:0007669"/>
    <property type="project" value="TreeGrafter"/>
</dbReference>
<dbReference type="InterPro" id="IPR001199">
    <property type="entry name" value="Cyt_B5-like_heme/steroid-bd"/>
</dbReference>
<dbReference type="KEGG" id="bbes:BESB_027250"/>
<dbReference type="Proteomes" id="UP000224006">
    <property type="component" value="Unassembled WGS sequence"/>
</dbReference>
<feature type="compositionally biased region" description="Low complexity" evidence="2">
    <location>
        <begin position="88"/>
        <end position="101"/>
    </location>
</feature>
<dbReference type="SMART" id="SM01117">
    <property type="entry name" value="Cyt-b5"/>
    <property type="match status" value="1"/>
</dbReference>
<dbReference type="PANTHER" id="PTHR10281:SF76">
    <property type="entry name" value="CALCUTTA CUP-RELATED"/>
    <property type="match status" value="1"/>
</dbReference>
<dbReference type="SUPFAM" id="SSF55856">
    <property type="entry name" value="Cytochrome b5-like heme/steroid binding domain"/>
    <property type="match status" value="1"/>
</dbReference>
<dbReference type="InterPro" id="IPR050577">
    <property type="entry name" value="MAPR/NEUFC/NENF-like"/>
</dbReference>
<dbReference type="Pfam" id="PF00173">
    <property type="entry name" value="Cyt-b5"/>
    <property type="match status" value="1"/>
</dbReference>
<proteinExistence type="inferred from homology"/>
<feature type="region of interest" description="Disordered" evidence="2">
    <location>
        <begin position="84"/>
        <end position="113"/>
    </location>
</feature>
<keyword evidence="5" id="KW-1185">Reference proteome</keyword>
<dbReference type="EMBL" id="NWUJ01000015">
    <property type="protein sequence ID" value="PFH31290.1"/>
    <property type="molecule type" value="Genomic_DNA"/>
</dbReference>
<dbReference type="GeneID" id="40307777"/>
<protein>
    <submittedName>
        <fullName evidence="4">Cytochrome b5 family heme/steroid binding domain-containing protein</fullName>
    </submittedName>
</protein>
<name>A0A2A9M7A8_BESBE</name>
<gene>
    <name evidence="4" type="ORF">BESB_027250</name>
</gene>
<organism evidence="4 5">
    <name type="scientific">Besnoitia besnoiti</name>
    <name type="common">Apicomplexan protozoan</name>
    <dbReference type="NCBI Taxonomy" id="94643"/>
    <lineage>
        <taxon>Eukaryota</taxon>
        <taxon>Sar</taxon>
        <taxon>Alveolata</taxon>
        <taxon>Apicomplexa</taxon>
        <taxon>Conoidasida</taxon>
        <taxon>Coccidia</taxon>
        <taxon>Eucoccidiorida</taxon>
        <taxon>Eimeriorina</taxon>
        <taxon>Sarcocystidae</taxon>
        <taxon>Besnoitia</taxon>
    </lineage>
</organism>
<dbReference type="InterPro" id="IPR036400">
    <property type="entry name" value="Cyt_B5-like_heme/steroid_sf"/>
</dbReference>
<evidence type="ECO:0000259" key="3">
    <source>
        <dbReference type="SMART" id="SM01117"/>
    </source>
</evidence>
<reference evidence="4 5" key="1">
    <citation type="submission" date="2017-09" db="EMBL/GenBank/DDBJ databases">
        <title>Genome sequencing of Besnoitia besnoiti strain Bb-Ger1.</title>
        <authorList>
            <person name="Schares G."/>
            <person name="Venepally P."/>
            <person name="Lorenzi H.A."/>
        </authorList>
    </citation>
    <scope>NUCLEOTIDE SEQUENCE [LARGE SCALE GENOMIC DNA]</scope>
    <source>
        <strain evidence="4 5">Bb-Ger1</strain>
    </source>
</reference>
<dbReference type="VEuPathDB" id="ToxoDB:BESB_027250"/>
<evidence type="ECO:0000313" key="4">
    <source>
        <dbReference type="EMBL" id="PFH31290.1"/>
    </source>
</evidence>
<feature type="region of interest" description="Disordered" evidence="2">
    <location>
        <begin position="42"/>
        <end position="68"/>
    </location>
</feature>
<comment type="caution">
    <text evidence="4">The sequence shown here is derived from an EMBL/GenBank/DDBJ whole genome shotgun (WGS) entry which is preliminary data.</text>
</comment>
<dbReference type="GO" id="GO:0012505">
    <property type="term" value="C:endomembrane system"/>
    <property type="evidence" value="ECO:0007669"/>
    <property type="project" value="TreeGrafter"/>
</dbReference>
<accession>A0A2A9M7A8</accession>
<dbReference type="PANTHER" id="PTHR10281">
    <property type="entry name" value="MEMBRANE-ASSOCIATED PROGESTERONE RECEPTOR COMPONENT-RELATED"/>
    <property type="match status" value="1"/>
</dbReference>
<evidence type="ECO:0000256" key="2">
    <source>
        <dbReference type="SAM" id="MobiDB-lite"/>
    </source>
</evidence>
<dbReference type="Gene3D" id="3.10.120.10">
    <property type="entry name" value="Cytochrome b5-like heme/steroid binding domain"/>
    <property type="match status" value="1"/>
</dbReference>
<dbReference type="AlphaFoldDB" id="A0A2A9M7A8"/>
<dbReference type="RefSeq" id="XP_029215299.1">
    <property type="nucleotide sequence ID" value="XM_029361399.1"/>
</dbReference>
<evidence type="ECO:0000256" key="1">
    <source>
        <dbReference type="ARBA" id="ARBA00038357"/>
    </source>
</evidence>
<dbReference type="OrthoDB" id="438979at2759"/>
<comment type="similarity">
    <text evidence="1">Belongs to the cytochrome b5 family. MAPR subfamily.</text>
</comment>
<dbReference type="STRING" id="94643.A0A2A9M7A8"/>
<feature type="domain" description="Cytochrome b5 heme-binding" evidence="3">
    <location>
        <begin position="120"/>
        <end position="216"/>
    </location>
</feature>
<sequence>MKEWLQKLDFWTVAGVAVGSFAAYKMLSASLGYFSSSASSARLGGSSGGRQTCNEGEDEYYRAPPKPKPCPRDFTLEELRPFDGTQTAPAGLEAPAAAPGEGDAGVHPPEDLDPASASAVAAAAVGALPPIYIALKGRVYDVTSHPDGRHFYSADGPYGIFAGKDVTVNLAKMVFDESENNQGPSAWATLSALEKQTVDDWEDRFRAKYAPVGYVVFGHPEEDAKIREIYAEEREKAGLPL</sequence>
<evidence type="ECO:0000313" key="5">
    <source>
        <dbReference type="Proteomes" id="UP000224006"/>
    </source>
</evidence>